<dbReference type="HOGENOM" id="CLU_062447_0_0_1"/>
<dbReference type="PANTHER" id="PTHR47889">
    <property type="entry name" value="SPERMATOGENIC LEUCINE ZIPPER PROTEIN 1"/>
    <property type="match status" value="1"/>
</dbReference>
<dbReference type="GeneTree" id="ENSGT00950000182767"/>
<keyword evidence="1" id="KW-0175">Coiled coil</keyword>
<gene>
    <name evidence="3" type="primary">SPZ1</name>
</gene>
<dbReference type="AlphaFoldDB" id="G3U2L0"/>
<evidence type="ECO:0000256" key="2">
    <source>
        <dbReference type="SAM" id="MobiDB-lite"/>
    </source>
</evidence>
<evidence type="ECO:0000256" key="1">
    <source>
        <dbReference type="SAM" id="Coils"/>
    </source>
</evidence>
<dbReference type="Ensembl" id="ENSLAFT00000009832.3">
    <property type="protein sequence ID" value="ENSLAFP00000022068.1"/>
    <property type="gene ID" value="ENSLAFG00000009834.3"/>
</dbReference>
<protein>
    <submittedName>
        <fullName evidence="3">Spermatogenic leucine zipper 1</fullName>
    </submittedName>
</protein>
<dbReference type="InParanoid" id="G3U2L0"/>
<organism evidence="3 4">
    <name type="scientific">Loxodonta africana</name>
    <name type="common">African elephant</name>
    <dbReference type="NCBI Taxonomy" id="9785"/>
    <lineage>
        <taxon>Eukaryota</taxon>
        <taxon>Metazoa</taxon>
        <taxon>Chordata</taxon>
        <taxon>Craniata</taxon>
        <taxon>Vertebrata</taxon>
        <taxon>Euteleostomi</taxon>
        <taxon>Mammalia</taxon>
        <taxon>Eutheria</taxon>
        <taxon>Afrotheria</taxon>
        <taxon>Proboscidea</taxon>
        <taxon>Elephantidae</taxon>
        <taxon>Loxodonta</taxon>
    </lineage>
</organism>
<sequence length="377" mass="43858">IASPADSAEMEAPTLPETFRLPPDLHQESWDPRMIIALFEIGSISLFFWSSLLSLKKNSNQISEQLTAQKFEKVLNKIEGILKNITGFEKTTDAKVSFEDTTVSDDASELKEKIRKLDQINKTLFKNLLTSLDPEKFQSAKKQEKILENQNSEDTVHFARDLVNHSEEKRALNETQPSKEKAKYGLLHDQEENIKLRNNMEQLLQKAEHWSKQHTELSGLIKSYQKSQHDIRELLENNGVHFQIQPNNKMSANYEMEEQVRKLQHDTYSLHLTAALLENECQILQQRVGILNQLHYEKERAQTDNEQGKKDKKPSEAEKVGTHKQRMKQMEGTLQKRDNFYIRLDVCRNKKAHNNWFNSRIARRGLVGKKRSASRPR</sequence>
<proteinExistence type="predicted"/>
<dbReference type="GO" id="GO:0005634">
    <property type="term" value="C:nucleus"/>
    <property type="evidence" value="ECO:0007669"/>
    <property type="project" value="TreeGrafter"/>
</dbReference>
<dbReference type="eggNOG" id="ENOG502QS87">
    <property type="taxonomic scope" value="Eukaryota"/>
</dbReference>
<name>G3U2L0_LOXAF</name>
<reference evidence="3" key="2">
    <citation type="submission" date="2025-08" db="UniProtKB">
        <authorList>
            <consortium name="Ensembl"/>
        </authorList>
    </citation>
    <scope>IDENTIFICATION</scope>
    <source>
        <strain evidence="3">Isolate ISIS603380</strain>
    </source>
</reference>
<dbReference type="OMA" id="ECQILEQ"/>
<dbReference type="FunCoup" id="G3U2L0">
    <property type="interactions" value="3"/>
</dbReference>
<feature type="coiled-coil region" evidence="1">
    <location>
        <begin position="186"/>
        <end position="213"/>
    </location>
</feature>
<evidence type="ECO:0000313" key="3">
    <source>
        <dbReference type="Ensembl" id="ENSLAFP00000022068.1"/>
    </source>
</evidence>
<accession>G3U2L0</accession>
<keyword evidence="4" id="KW-1185">Reference proteome</keyword>
<feature type="compositionally biased region" description="Basic and acidic residues" evidence="2">
    <location>
        <begin position="300"/>
        <end position="321"/>
    </location>
</feature>
<dbReference type="STRING" id="9785.ENSLAFP00000022068"/>
<dbReference type="GO" id="GO:0003700">
    <property type="term" value="F:DNA-binding transcription factor activity"/>
    <property type="evidence" value="ECO:0007669"/>
    <property type="project" value="InterPro"/>
</dbReference>
<dbReference type="InterPro" id="IPR042961">
    <property type="entry name" value="Spz1"/>
</dbReference>
<reference evidence="3" key="3">
    <citation type="submission" date="2025-09" db="UniProtKB">
        <authorList>
            <consortium name="Ensembl"/>
        </authorList>
    </citation>
    <scope>IDENTIFICATION</scope>
    <source>
        <strain evidence="3">Isolate ISIS603380</strain>
    </source>
</reference>
<dbReference type="Proteomes" id="UP000007646">
    <property type="component" value="Unassembled WGS sequence"/>
</dbReference>
<reference evidence="3 4" key="1">
    <citation type="submission" date="2009-06" db="EMBL/GenBank/DDBJ databases">
        <title>The Genome Sequence of Loxodonta africana (African elephant).</title>
        <authorList>
            <person name="Di Palma F."/>
            <person name="Heiman D."/>
            <person name="Young S."/>
            <person name="Johnson J."/>
            <person name="Lander E.S."/>
            <person name="Lindblad-Toh K."/>
        </authorList>
    </citation>
    <scope>NUCLEOTIDE SEQUENCE [LARGE SCALE GENOMIC DNA]</scope>
    <source>
        <strain evidence="3 4">Isolate ISIS603380</strain>
    </source>
</reference>
<feature type="region of interest" description="Disordered" evidence="2">
    <location>
        <begin position="300"/>
        <end position="332"/>
    </location>
</feature>
<dbReference type="PANTHER" id="PTHR47889:SF1">
    <property type="entry name" value="SPERMATOGENIC LEUCINE ZIPPER PROTEIN 1"/>
    <property type="match status" value="1"/>
</dbReference>
<evidence type="ECO:0000313" key="4">
    <source>
        <dbReference type="Proteomes" id="UP000007646"/>
    </source>
</evidence>